<dbReference type="InterPro" id="IPR011994">
    <property type="entry name" value="Cytidylate_kinase_dom"/>
</dbReference>
<sequence length="223" mass="23689">MNGQQHIAVAIDGPAASGKSTVAKKLAKLLGLNMVNTGAMYRAVVWGALQKNVSPNDPAAVVAMLSDFDFECKINQGSSEVWVDGQLLESELRSDAVNANVSAIAAIVEVRELLVAKQRGLLQYGSVIMEGRDIGSVVFPDTPYKLYIDASEEVRAARRAADGEVDAVGKRDAQDSKRKVSPLIVADGATVIDSSEMTLEEVIEAAVAALTAQGLDQSFLDRN</sequence>
<dbReference type="GO" id="GO:0036431">
    <property type="term" value="F:dCMP kinase activity"/>
    <property type="evidence" value="ECO:0007669"/>
    <property type="project" value="InterPro"/>
</dbReference>
<protein>
    <recommendedName>
        <fullName evidence="8">Cytidylate kinase</fullName>
        <shortName evidence="8">CK</shortName>
        <ecNumber evidence="8">2.7.4.25</ecNumber>
    </recommendedName>
    <alternativeName>
        <fullName evidence="8">Cytidine monophosphate kinase</fullName>
        <shortName evidence="8">CMP kinase</shortName>
    </alternativeName>
</protein>
<feature type="binding site" evidence="8">
    <location>
        <begin position="13"/>
        <end position="21"/>
    </location>
    <ligand>
        <name>ATP</name>
        <dbReference type="ChEBI" id="CHEBI:30616"/>
    </ligand>
</feature>
<dbReference type="Gene3D" id="3.40.50.300">
    <property type="entry name" value="P-loop containing nucleotide triphosphate hydrolases"/>
    <property type="match status" value="1"/>
</dbReference>
<accession>A0A8J7MGF0</accession>
<keyword evidence="5 8" id="KW-0067">ATP-binding</keyword>
<dbReference type="NCBIfam" id="TIGR00017">
    <property type="entry name" value="cmk"/>
    <property type="match status" value="1"/>
</dbReference>
<evidence type="ECO:0000313" key="11">
    <source>
        <dbReference type="Proteomes" id="UP000624703"/>
    </source>
</evidence>
<evidence type="ECO:0000313" key="10">
    <source>
        <dbReference type="EMBL" id="MBK1791344.1"/>
    </source>
</evidence>
<dbReference type="EC" id="2.7.4.25" evidence="8"/>
<evidence type="ECO:0000259" key="9">
    <source>
        <dbReference type="Pfam" id="PF02224"/>
    </source>
</evidence>
<organism evidence="10 11">
    <name type="scientific">Persicirhabdus sediminis</name>
    <dbReference type="NCBI Taxonomy" id="454144"/>
    <lineage>
        <taxon>Bacteria</taxon>
        <taxon>Pseudomonadati</taxon>
        <taxon>Verrucomicrobiota</taxon>
        <taxon>Verrucomicrobiia</taxon>
        <taxon>Verrucomicrobiales</taxon>
        <taxon>Verrucomicrobiaceae</taxon>
        <taxon>Persicirhabdus</taxon>
    </lineage>
</organism>
<dbReference type="InterPro" id="IPR003136">
    <property type="entry name" value="Cytidylate_kin"/>
</dbReference>
<dbReference type="GO" id="GO:0005737">
    <property type="term" value="C:cytoplasm"/>
    <property type="evidence" value="ECO:0007669"/>
    <property type="project" value="UniProtKB-SubCell"/>
</dbReference>
<gene>
    <name evidence="8" type="primary">cmk</name>
    <name evidence="10" type="ORF">JIN82_09295</name>
</gene>
<evidence type="ECO:0000256" key="5">
    <source>
        <dbReference type="ARBA" id="ARBA00022840"/>
    </source>
</evidence>
<dbReference type="EMBL" id="JAENIM010000039">
    <property type="protein sequence ID" value="MBK1791344.1"/>
    <property type="molecule type" value="Genomic_DNA"/>
</dbReference>
<dbReference type="InterPro" id="IPR027417">
    <property type="entry name" value="P-loop_NTPase"/>
</dbReference>
<evidence type="ECO:0000256" key="6">
    <source>
        <dbReference type="ARBA" id="ARBA00047615"/>
    </source>
</evidence>
<comment type="catalytic activity">
    <reaction evidence="6 8">
        <text>dCMP + ATP = dCDP + ADP</text>
        <dbReference type="Rhea" id="RHEA:25094"/>
        <dbReference type="ChEBI" id="CHEBI:30616"/>
        <dbReference type="ChEBI" id="CHEBI:57566"/>
        <dbReference type="ChEBI" id="CHEBI:58593"/>
        <dbReference type="ChEBI" id="CHEBI:456216"/>
        <dbReference type="EC" id="2.7.4.25"/>
    </reaction>
</comment>
<dbReference type="Pfam" id="PF02224">
    <property type="entry name" value="Cytidylate_kin"/>
    <property type="match status" value="1"/>
</dbReference>
<dbReference type="AlphaFoldDB" id="A0A8J7MGF0"/>
<evidence type="ECO:0000256" key="2">
    <source>
        <dbReference type="ARBA" id="ARBA00022679"/>
    </source>
</evidence>
<dbReference type="CDD" id="cd02020">
    <property type="entry name" value="CMPK"/>
    <property type="match status" value="1"/>
</dbReference>
<keyword evidence="8" id="KW-0963">Cytoplasm</keyword>
<feature type="domain" description="Cytidylate kinase" evidence="9">
    <location>
        <begin position="9"/>
        <end position="209"/>
    </location>
</feature>
<keyword evidence="11" id="KW-1185">Reference proteome</keyword>
<dbReference type="SUPFAM" id="SSF52540">
    <property type="entry name" value="P-loop containing nucleoside triphosphate hydrolases"/>
    <property type="match status" value="1"/>
</dbReference>
<evidence type="ECO:0000256" key="3">
    <source>
        <dbReference type="ARBA" id="ARBA00022741"/>
    </source>
</evidence>
<dbReference type="GO" id="GO:0006220">
    <property type="term" value="P:pyrimidine nucleotide metabolic process"/>
    <property type="evidence" value="ECO:0007669"/>
    <property type="project" value="UniProtKB-UniRule"/>
</dbReference>
<comment type="subcellular location">
    <subcellularLocation>
        <location evidence="8">Cytoplasm</location>
    </subcellularLocation>
</comment>
<name>A0A8J7MGF0_9BACT</name>
<reference evidence="10" key="1">
    <citation type="submission" date="2021-01" db="EMBL/GenBank/DDBJ databases">
        <title>Modified the classification status of verrucomicrobia.</title>
        <authorList>
            <person name="Feng X."/>
        </authorList>
    </citation>
    <scope>NUCLEOTIDE SEQUENCE</scope>
    <source>
        <strain evidence="10">_KCTC 22039</strain>
    </source>
</reference>
<proteinExistence type="inferred from homology"/>
<dbReference type="Proteomes" id="UP000624703">
    <property type="component" value="Unassembled WGS sequence"/>
</dbReference>
<dbReference type="RefSeq" id="WP_200311352.1">
    <property type="nucleotide sequence ID" value="NZ_JAENIM010000039.1"/>
</dbReference>
<dbReference type="GO" id="GO:0005524">
    <property type="term" value="F:ATP binding"/>
    <property type="evidence" value="ECO:0007669"/>
    <property type="project" value="UniProtKB-UniRule"/>
</dbReference>
<comment type="similarity">
    <text evidence="1 8">Belongs to the cytidylate kinase family. Type 1 subfamily.</text>
</comment>
<keyword evidence="3 8" id="KW-0547">Nucleotide-binding</keyword>
<dbReference type="HAMAP" id="MF_00238">
    <property type="entry name" value="Cytidyl_kinase_type1"/>
    <property type="match status" value="1"/>
</dbReference>
<evidence type="ECO:0000256" key="4">
    <source>
        <dbReference type="ARBA" id="ARBA00022777"/>
    </source>
</evidence>
<evidence type="ECO:0000256" key="8">
    <source>
        <dbReference type="HAMAP-Rule" id="MF_00238"/>
    </source>
</evidence>
<comment type="caution">
    <text evidence="10">The sequence shown here is derived from an EMBL/GenBank/DDBJ whole genome shotgun (WGS) entry which is preliminary data.</text>
</comment>
<evidence type="ECO:0000256" key="7">
    <source>
        <dbReference type="ARBA" id="ARBA00048478"/>
    </source>
</evidence>
<comment type="catalytic activity">
    <reaction evidence="7 8">
        <text>CMP + ATP = CDP + ADP</text>
        <dbReference type="Rhea" id="RHEA:11600"/>
        <dbReference type="ChEBI" id="CHEBI:30616"/>
        <dbReference type="ChEBI" id="CHEBI:58069"/>
        <dbReference type="ChEBI" id="CHEBI:60377"/>
        <dbReference type="ChEBI" id="CHEBI:456216"/>
        <dbReference type="EC" id="2.7.4.25"/>
    </reaction>
</comment>
<evidence type="ECO:0000256" key="1">
    <source>
        <dbReference type="ARBA" id="ARBA00009427"/>
    </source>
</evidence>
<keyword evidence="2 8" id="KW-0808">Transferase</keyword>
<keyword evidence="4 8" id="KW-0418">Kinase</keyword>